<dbReference type="Pfam" id="PF02403">
    <property type="entry name" value="Seryl_tRNA_N"/>
    <property type="match status" value="1"/>
</dbReference>
<evidence type="ECO:0000313" key="9">
    <source>
        <dbReference type="EMBL" id="MBW7459506.1"/>
    </source>
</evidence>
<feature type="non-terminal residue" evidence="9">
    <location>
        <position position="220"/>
    </location>
</feature>
<protein>
    <recommendedName>
        <fullName evidence="5">Seryl-tRNA(Ser/Sec) synthetase</fullName>
    </recommendedName>
</protein>
<comment type="catalytic activity">
    <reaction evidence="7">
        <text>tRNA(Ser) + L-serine + ATP = L-seryl-tRNA(Ser) + AMP + diphosphate + H(+)</text>
        <dbReference type="Rhea" id="RHEA:12292"/>
        <dbReference type="Rhea" id="RHEA-COMP:9669"/>
        <dbReference type="Rhea" id="RHEA-COMP:9703"/>
        <dbReference type="ChEBI" id="CHEBI:15378"/>
        <dbReference type="ChEBI" id="CHEBI:30616"/>
        <dbReference type="ChEBI" id="CHEBI:33019"/>
        <dbReference type="ChEBI" id="CHEBI:33384"/>
        <dbReference type="ChEBI" id="CHEBI:78442"/>
        <dbReference type="ChEBI" id="CHEBI:78533"/>
        <dbReference type="ChEBI" id="CHEBI:456215"/>
        <dbReference type="EC" id="6.1.1.11"/>
    </reaction>
</comment>
<dbReference type="InterPro" id="IPR042103">
    <property type="entry name" value="SerRS_1_N_sf"/>
</dbReference>
<evidence type="ECO:0000256" key="5">
    <source>
        <dbReference type="ARBA" id="ARBA00033352"/>
    </source>
</evidence>
<evidence type="ECO:0000259" key="8">
    <source>
        <dbReference type="Pfam" id="PF02403"/>
    </source>
</evidence>
<dbReference type="GO" id="GO:0016874">
    <property type="term" value="F:ligase activity"/>
    <property type="evidence" value="ECO:0007669"/>
    <property type="project" value="UniProtKB-KW"/>
</dbReference>
<dbReference type="InterPro" id="IPR015866">
    <property type="entry name" value="Ser-tRNA-synth_1_N"/>
</dbReference>
<dbReference type="PANTHER" id="PTHR43697:SF1">
    <property type="entry name" value="SERINE--TRNA LIGASE"/>
    <property type="match status" value="1"/>
</dbReference>
<evidence type="ECO:0000256" key="6">
    <source>
        <dbReference type="ARBA" id="ARBA00047929"/>
    </source>
</evidence>
<dbReference type="InterPro" id="IPR010978">
    <property type="entry name" value="tRNA-bd_arm"/>
</dbReference>
<evidence type="ECO:0000256" key="3">
    <source>
        <dbReference type="ARBA" id="ARBA00022490"/>
    </source>
</evidence>
<dbReference type="InterPro" id="IPR045864">
    <property type="entry name" value="aa-tRNA-synth_II/BPL/LPL"/>
</dbReference>
<dbReference type="SUPFAM" id="SSF55681">
    <property type="entry name" value="Class II aaRS and biotin synthetases"/>
    <property type="match status" value="1"/>
</dbReference>
<dbReference type="SUPFAM" id="SSF46589">
    <property type="entry name" value="tRNA-binding arm"/>
    <property type="match status" value="1"/>
</dbReference>
<evidence type="ECO:0000256" key="4">
    <source>
        <dbReference type="ARBA" id="ARBA00022917"/>
    </source>
</evidence>
<name>A0ABS7CEZ2_9BACL</name>
<evidence type="ECO:0000256" key="2">
    <source>
        <dbReference type="ARBA" id="ARBA00010728"/>
    </source>
</evidence>
<dbReference type="Gene3D" id="1.10.287.40">
    <property type="entry name" value="Serine-tRNA synthetase, tRNA binding domain"/>
    <property type="match status" value="1"/>
</dbReference>
<keyword evidence="3" id="KW-0963">Cytoplasm</keyword>
<dbReference type="Gene3D" id="3.30.930.10">
    <property type="entry name" value="Bira Bifunctional Protein, Domain 2"/>
    <property type="match status" value="1"/>
</dbReference>
<keyword evidence="10" id="KW-1185">Reference proteome</keyword>
<feature type="domain" description="Serine-tRNA synthetase type1 N-terminal" evidence="8">
    <location>
        <begin position="1"/>
        <end position="108"/>
    </location>
</feature>
<evidence type="ECO:0000313" key="10">
    <source>
        <dbReference type="Proteomes" id="UP001519887"/>
    </source>
</evidence>
<evidence type="ECO:0000256" key="7">
    <source>
        <dbReference type="ARBA" id="ARBA00048823"/>
    </source>
</evidence>
<evidence type="ECO:0000256" key="1">
    <source>
        <dbReference type="ARBA" id="ARBA00005045"/>
    </source>
</evidence>
<keyword evidence="9" id="KW-0436">Ligase</keyword>
<comment type="similarity">
    <text evidence="2">Belongs to the class-II aminoacyl-tRNA synthetase family. Type-1 seryl-tRNA synthetase subfamily.</text>
</comment>
<comment type="caution">
    <text evidence="9">The sequence shown here is derived from an EMBL/GenBank/DDBJ whole genome shotgun (WGS) entry which is preliminary data.</text>
</comment>
<gene>
    <name evidence="9" type="ORF">K0U00_36160</name>
</gene>
<comment type="catalytic activity">
    <reaction evidence="6">
        <text>tRNA(Sec) + L-serine + ATP = L-seryl-tRNA(Sec) + AMP + diphosphate + H(+)</text>
        <dbReference type="Rhea" id="RHEA:42580"/>
        <dbReference type="Rhea" id="RHEA-COMP:9742"/>
        <dbReference type="Rhea" id="RHEA-COMP:10128"/>
        <dbReference type="ChEBI" id="CHEBI:15378"/>
        <dbReference type="ChEBI" id="CHEBI:30616"/>
        <dbReference type="ChEBI" id="CHEBI:33019"/>
        <dbReference type="ChEBI" id="CHEBI:33384"/>
        <dbReference type="ChEBI" id="CHEBI:78442"/>
        <dbReference type="ChEBI" id="CHEBI:78533"/>
        <dbReference type="ChEBI" id="CHEBI:456215"/>
        <dbReference type="EC" id="6.1.1.11"/>
    </reaction>
</comment>
<organism evidence="9 10">
    <name type="scientific">Paenibacillus sepulcri</name>
    <dbReference type="NCBI Taxonomy" id="359917"/>
    <lineage>
        <taxon>Bacteria</taxon>
        <taxon>Bacillati</taxon>
        <taxon>Bacillota</taxon>
        <taxon>Bacilli</taxon>
        <taxon>Bacillales</taxon>
        <taxon>Paenibacillaceae</taxon>
        <taxon>Paenibacillus</taxon>
    </lineage>
</organism>
<dbReference type="PANTHER" id="PTHR43697">
    <property type="entry name" value="SERYL-TRNA SYNTHETASE"/>
    <property type="match status" value="1"/>
</dbReference>
<keyword evidence="4" id="KW-0648">Protein biosynthesis</keyword>
<proteinExistence type="inferred from homology"/>
<dbReference type="EMBL" id="JAHZIK010001677">
    <property type="protein sequence ID" value="MBW7459506.1"/>
    <property type="molecule type" value="Genomic_DNA"/>
</dbReference>
<sequence length="220" mass="24874">MLDIRTIREQARKVQETAKLKGIKLDVAELLEADEARRRLMTEMEGLRAERNARSKEVPRLLKDNRIADAEAQKIAVAALLQRLKEGEAKLRIIDAEYERLMLDVPNFVSPETPVGLSDQDNVEVRRTGETVFPFTPLSHVELGHLHQMIDSERGVKVGGARQVVLKNAGLLLHRAVQQLALDLLQEEGFELFDIPVMVKEETLVSSGFFHGNRDQTYSI</sequence>
<comment type="pathway">
    <text evidence="1">Aminoacyl-tRNA biosynthesis; selenocysteinyl-tRNA(Sec) biosynthesis; L-seryl-tRNA(Sec) from L-serine and tRNA(Sec): step 1/1.</text>
</comment>
<dbReference type="Proteomes" id="UP001519887">
    <property type="component" value="Unassembled WGS sequence"/>
</dbReference>
<reference evidence="9 10" key="1">
    <citation type="submission" date="2021-07" db="EMBL/GenBank/DDBJ databases">
        <title>Paenibacillus radiodurans sp. nov., isolated from the southeastern edge of Tengger Desert.</title>
        <authorList>
            <person name="Zhang G."/>
        </authorList>
    </citation>
    <scope>NUCLEOTIDE SEQUENCE [LARGE SCALE GENOMIC DNA]</scope>
    <source>
        <strain evidence="9 10">CCM 7311</strain>
    </source>
</reference>
<accession>A0ABS7CEZ2</accession>